<dbReference type="Pfam" id="PF13894">
    <property type="entry name" value="zf-C2H2_4"/>
    <property type="match status" value="1"/>
</dbReference>
<keyword evidence="7" id="KW-0805">Transcription regulation</keyword>
<feature type="compositionally biased region" description="Low complexity" evidence="13">
    <location>
        <begin position="908"/>
        <end position="921"/>
    </location>
</feature>
<evidence type="ECO:0000256" key="13">
    <source>
        <dbReference type="SAM" id="MobiDB-lite"/>
    </source>
</evidence>
<sequence>MTTAFLISVIFELENFKIFNLFHCCCCCERMSRRKQARPQHLESEPDVASLLEQGNTSVTLEGEVGSEALRDAHVCGKCRAEFLILADFLHHKKACTNKRIVLIFDDDEVVCEENEEAFEKMQVSQPDVEDDTGSPTGCSPRPTATSPTNDGSKAQDMSSIRSSSQNTPFLPQEGDSARLSRDIPLTNVALESLDMTRVAVAQFGHDPPAGDLGSIQEQLGVLQQQQLHQLQLIQQIQQHLALYIPNLPLPPLPPLPNPLTSNALTSALTTLSNTLSSSVGLPRPFPMPLTPVSAPPPLPALTSAPPSSGPQPLPPLSTPLGQSSPQPSPLSSSSNPPPTTSSPPITSTESILPHPPGLAPHPLGLLQQHTNGLQNSLLPPQPPNSSAPFMPMDFMLRHRKGKPPNVGVFDTKPGSEDPFFKHKCRFCGKVFGSDSALQIHLRSHTGERPFKCNVCGNRFSTKGNLKVHFQRHKAKYPHIKMHPSPVPEYLDKFDKPGAPCIHTPAGFVPPASSSPISHPVPPPLFSQPEEGTTPTPPSFPLPPLSLPIPPMPRTPEGPHTPLPLPPSSEGMPGPAAPGLVPANPPVKKEEDPKTPMSTTATDEGSKDGTADSMRSEKSPAPSTPSSMPSPSPEASATPPTTAFTPLSSTPELPTSISLALDLYHRPDVDLNNFMETVRTPETSKLQQLVENIEQKLTDPNQCHLCHRILSCKSALQMHYRTHTGERPYKCRICSRAFTTKGNLKTHLGVHRAKPPLRILHKCPVCHKEFTNSLVLQQHIRMHTEPADANSFLPVGRPDVIPPTSLAAPRPPIGNGGEPSDEGSSLKEPDRNGVMTSAFGTPMPEDDVGPPTMIPATFSATLSALENHVKGLDSNITQPLPSNIKSAEFISSMMSSRGSIPMAEESKSSFASSPGSAAELESLSREEEKAPTPNGVYPEDSSEKQDAADDNSSYDMSVDSTGALDLTPRSSSAEPGPTTTTPTTNSHPMSPVNGGSTSPNSLHNMEMGNWYLSTTCDICGKTFACRSALEIHMRSHTKERPFKCEIKIDGHLKAENHLADLQTVCERGFSTRGNLKQHMLTHKIRDLPSQMLEQPRNSQPHDGSSPPASSGAEQPNNNHKRSLSANDSAHPPAKRTPIKHQCYACQKIFSSHSALQIHIRTHTGDKPYQCHVCKKAFTTKGNLKVHMGTHMWNSAGRRGRRLSVEMPFSLVSKANELFGHAPLGPEHFFPFPGALSNGIASMPKANEIPVIQSHSSMMNSFPKFGAADHPLYNNNDALDAGPKKSPAEMNGNDRHNTWGWKTTCNVCNEVCSSATALELHLKTHTDMNNVKA</sequence>
<feature type="compositionally biased region" description="Low complexity" evidence="13">
    <location>
        <begin position="319"/>
        <end position="335"/>
    </location>
</feature>
<dbReference type="GO" id="GO:0005634">
    <property type="term" value="C:nucleus"/>
    <property type="evidence" value="ECO:0007669"/>
    <property type="project" value="UniProtKB-SubCell"/>
</dbReference>
<evidence type="ECO:0000256" key="9">
    <source>
        <dbReference type="ARBA" id="ARBA00023163"/>
    </source>
</evidence>
<keyword evidence="4" id="KW-0677">Repeat</keyword>
<evidence type="ECO:0000256" key="10">
    <source>
        <dbReference type="ARBA" id="ARBA00023242"/>
    </source>
</evidence>
<feature type="region of interest" description="Disordered" evidence="13">
    <location>
        <begin position="898"/>
        <end position="1001"/>
    </location>
</feature>
<dbReference type="GO" id="GO:0000981">
    <property type="term" value="F:DNA-binding transcription factor activity, RNA polymerase II-specific"/>
    <property type="evidence" value="ECO:0007669"/>
    <property type="project" value="TreeGrafter"/>
</dbReference>
<name>A0A6P4ZY35_BRABE</name>
<keyword evidence="2" id="KW-0597">Phosphoprotein</keyword>
<dbReference type="PANTHER" id="PTHR23233:SF84">
    <property type="entry name" value="FI23031P1"/>
    <property type="match status" value="1"/>
</dbReference>
<dbReference type="InterPro" id="IPR013087">
    <property type="entry name" value="Znf_C2H2_type"/>
</dbReference>
<feature type="domain" description="C2H2-type" evidence="14">
    <location>
        <begin position="1302"/>
        <end position="1329"/>
    </location>
</feature>
<dbReference type="FunFam" id="3.30.160.60:FF:000215">
    <property type="entry name" value="Spalt-like transcription factor 3"/>
    <property type="match status" value="1"/>
</dbReference>
<feature type="domain" description="C2H2-type" evidence="14">
    <location>
        <begin position="729"/>
        <end position="756"/>
    </location>
</feature>
<dbReference type="GO" id="GO:0048699">
    <property type="term" value="P:generation of neurons"/>
    <property type="evidence" value="ECO:0007669"/>
    <property type="project" value="UniProtKB-ARBA"/>
</dbReference>
<feature type="domain" description="C2H2-type" evidence="14">
    <location>
        <begin position="423"/>
        <end position="450"/>
    </location>
</feature>
<evidence type="ECO:0000256" key="3">
    <source>
        <dbReference type="ARBA" id="ARBA00022723"/>
    </source>
</evidence>
<evidence type="ECO:0000256" key="6">
    <source>
        <dbReference type="ARBA" id="ARBA00022833"/>
    </source>
</evidence>
<feature type="domain" description="C2H2-type" evidence="14">
    <location>
        <begin position="1014"/>
        <end position="1041"/>
    </location>
</feature>
<feature type="compositionally biased region" description="Pro residues" evidence="13">
    <location>
        <begin position="308"/>
        <end position="318"/>
    </location>
</feature>
<dbReference type="GO" id="GO:0048513">
    <property type="term" value="P:animal organ development"/>
    <property type="evidence" value="ECO:0007669"/>
    <property type="project" value="UniProtKB-ARBA"/>
</dbReference>
<evidence type="ECO:0000259" key="14">
    <source>
        <dbReference type="PROSITE" id="PS50157"/>
    </source>
</evidence>
<dbReference type="SUPFAM" id="SSF57667">
    <property type="entry name" value="beta-beta-alpha zinc fingers"/>
    <property type="match status" value="5"/>
</dbReference>
<dbReference type="Gene3D" id="3.30.160.60">
    <property type="entry name" value="Classic Zinc Finger"/>
    <property type="match status" value="9"/>
</dbReference>
<evidence type="ECO:0000313" key="15">
    <source>
        <dbReference type="Proteomes" id="UP000515135"/>
    </source>
</evidence>
<comment type="similarity">
    <text evidence="11">Belongs to the sal C2H2-type zinc-finger protein family.</text>
</comment>
<dbReference type="FunFam" id="3.30.160.60:FF:000130">
    <property type="entry name" value="Spalt-like transcription factor 4"/>
    <property type="match status" value="1"/>
</dbReference>
<feature type="compositionally biased region" description="Low complexity" evidence="13">
    <location>
        <begin position="619"/>
        <end position="651"/>
    </location>
</feature>
<evidence type="ECO:0000256" key="7">
    <source>
        <dbReference type="ARBA" id="ARBA00023015"/>
    </source>
</evidence>
<evidence type="ECO:0000256" key="11">
    <source>
        <dbReference type="ARBA" id="ARBA00038474"/>
    </source>
</evidence>
<feature type="region of interest" description="Disordered" evidence="13">
    <location>
        <begin position="118"/>
        <end position="179"/>
    </location>
</feature>
<dbReference type="GO" id="GO:0001708">
    <property type="term" value="P:cell fate specification"/>
    <property type="evidence" value="ECO:0007669"/>
    <property type="project" value="UniProtKB-ARBA"/>
</dbReference>
<dbReference type="FunFam" id="3.30.160.60:FF:000708">
    <property type="entry name" value="Sal-like protein 1"/>
    <property type="match status" value="1"/>
</dbReference>
<dbReference type="FunFam" id="3.30.160.60:FF:000689">
    <property type="entry name" value="Spalt like transcription factor 1"/>
    <property type="match status" value="1"/>
</dbReference>
<dbReference type="PANTHER" id="PTHR23233">
    <property type="entry name" value="SAL-LIKE PROTEIN"/>
    <property type="match status" value="1"/>
</dbReference>
<organism evidence="15 16">
    <name type="scientific">Branchiostoma belcheri</name>
    <name type="common">Amphioxus</name>
    <dbReference type="NCBI Taxonomy" id="7741"/>
    <lineage>
        <taxon>Eukaryota</taxon>
        <taxon>Metazoa</taxon>
        <taxon>Chordata</taxon>
        <taxon>Cephalochordata</taxon>
        <taxon>Leptocardii</taxon>
        <taxon>Amphioxiformes</taxon>
        <taxon>Branchiostomatidae</taxon>
        <taxon>Branchiostoma</taxon>
    </lineage>
</organism>
<keyword evidence="15" id="KW-1185">Reference proteome</keyword>
<proteinExistence type="inferred from homology"/>
<feature type="domain" description="C2H2-type" evidence="14">
    <location>
        <begin position="1168"/>
        <end position="1195"/>
    </location>
</feature>
<protein>
    <submittedName>
        <fullName evidence="16">Sal-like protein 3 isoform X1</fullName>
    </submittedName>
</protein>
<feature type="domain" description="C2H2-type" evidence="14">
    <location>
        <begin position="761"/>
        <end position="788"/>
    </location>
</feature>
<evidence type="ECO:0000256" key="8">
    <source>
        <dbReference type="ARBA" id="ARBA00023125"/>
    </source>
</evidence>
<feature type="region of interest" description="Disordered" evidence="13">
    <location>
        <begin position="505"/>
        <end position="651"/>
    </location>
</feature>
<dbReference type="GO" id="GO:0000978">
    <property type="term" value="F:RNA polymerase II cis-regulatory region sequence-specific DNA binding"/>
    <property type="evidence" value="ECO:0007669"/>
    <property type="project" value="TreeGrafter"/>
</dbReference>
<evidence type="ECO:0000256" key="2">
    <source>
        <dbReference type="ARBA" id="ARBA00022553"/>
    </source>
</evidence>
<accession>A0A6P4ZY35</accession>
<feature type="domain" description="C2H2-type" evidence="14">
    <location>
        <begin position="1140"/>
        <end position="1167"/>
    </location>
</feature>
<dbReference type="GO" id="GO:0009791">
    <property type="term" value="P:post-embryonic development"/>
    <property type="evidence" value="ECO:0007669"/>
    <property type="project" value="UniProtKB-ARBA"/>
</dbReference>
<dbReference type="Proteomes" id="UP000515135">
    <property type="component" value="Unplaced"/>
</dbReference>
<dbReference type="GO" id="GO:0061061">
    <property type="term" value="P:muscle structure development"/>
    <property type="evidence" value="ECO:0007669"/>
    <property type="project" value="UniProtKB-ARBA"/>
</dbReference>
<keyword evidence="9" id="KW-0804">Transcription</keyword>
<dbReference type="PROSITE" id="PS50157">
    <property type="entry name" value="ZINC_FINGER_C2H2_2"/>
    <property type="match status" value="9"/>
</dbReference>
<feature type="region of interest" description="Disordered" evidence="13">
    <location>
        <begin position="800"/>
        <end position="851"/>
    </location>
</feature>
<feature type="compositionally biased region" description="Polar residues" evidence="13">
    <location>
        <begin position="950"/>
        <end position="960"/>
    </location>
</feature>
<feature type="compositionally biased region" description="Basic and acidic residues" evidence="13">
    <location>
        <begin position="604"/>
        <end position="618"/>
    </location>
</feature>
<dbReference type="OrthoDB" id="8749569at2759"/>
<dbReference type="PROSITE" id="PS00028">
    <property type="entry name" value="ZINC_FINGER_C2H2_1"/>
    <property type="match status" value="9"/>
</dbReference>
<feature type="domain" description="C2H2-type" evidence="14">
    <location>
        <begin position="451"/>
        <end position="478"/>
    </location>
</feature>
<feature type="compositionally biased region" description="Low complexity" evidence="13">
    <location>
        <begin position="970"/>
        <end position="991"/>
    </location>
</feature>
<dbReference type="SMART" id="SM00355">
    <property type="entry name" value="ZnF_C2H2"/>
    <property type="match status" value="10"/>
</dbReference>
<feature type="compositionally biased region" description="Low complexity" evidence="13">
    <location>
        <begin position="343"/>
        <end position="353"/>
    </location>
</feature>
<feature type="compositionally biased region" description="Polar residues" evidence="13">
    <location>
        <begin position="1092"/>
        <end position="1127"/>
    </location>
</feature>
<feature type="domain" description="C2H2-type" evidence="14">
    <location>
        <begin position="701"/>
        <end position="728"/>
    </location>
</feature>
<dbReference type="GeneID" id="109483255"/>
<evidence type="ECO:0000256" key="12">
    <source>
        <dbReference type="PROSITE-ProRule" id="PRU00042"/>
    </source>
</evidence>
<dbReference type="RefSeq" id="XP_019641798.1">
    <property type="nucleotide sequence ID" value="XM_019786239.1"/>
</dbReference>
<feature type="compositionally biased region" description="Pro residues" evidence="13">
    <location>
        <begin position="535"/>
        <end position="567"/>
    </location>
</feature>
<dbReference type="FunFam" id="3.30.160.60:FF:000025">
    <property type="entry name" value="Spalt-like transcription factor 1"/>
    <property type="match status" value="1"/>
</dbReference>
<gene>
    <name evidence="16" type="primary">LOC109483255</name>
</gene>
<keyword evidence="6" id="KW-0862">Zinc</keyword>
<dbReference type="FunFam" id="3.30.160.60:FF:002381">
    <property type="entry name" value="Putative spalt protein"/>
    <property type="match status" value="1"/>
</dbReference>
<keyword evidence="8" id="KW-0238">DNA-binding</keyword>
<evidence type="ECO:0000256" key="5">
    <source>
        <dbReference type="ARBA" id="ARBA00022771"/>
    </source>
</evidence>
<dbReference type="InterPro" id="IPR036236">
    <property type="entry name" value="Znf_C2H2_sf"/>
</dbReference>
<dbReference type="KEGG" id="bbel:109483255"/>
<comment type="subcellular location">
    <subcellularLocation>
        <location evidence="1">Nucleus</location>
    </subcellularLocation>
</comment>
<dbReference type="InterPro" id="IPR051565">
    <property type="entry name" value="Sal_C2H2-zinc-finger"/>
</dbReference>
<dbReference type="FunFam" id="3.30.160.60:FF:001818">
    <property type="entry name" value="GDNF-inducible zinc finger protein 1 isoform X1"/>
    <property type="match status" value="1"/>
</dbReference>
<evidence type="ECO:0000313" key="16">
    <source>
        <dbReference type="RefSeq" id="XP_019641798.1"/>
    </source>
</evidence>
<feature type="compositionally biased region" description="Pro residues" evidence="13">
    <location>
        <begin position="291"/>
        <end position="300"/>
    </location>
</feature>
<dbReference type="Pfam" id="PF00096">
    <property type="entry name" value="zf-C2H2"/>
    <property type="match status" value="7"/>
</dbReference>
<feature type="region of interest" description="Disordered" evidence="13">
    <location>
        <begin position="291"/>
        <end position="367"/>
    </location>
</feature>
<keyword evidence="10" id="KW-0539">Nucleus</keyword>
<keyword evidence="3" id="KW-0479">Metal-binding</keyword>
<keyword evidence="5 12" id="KW-0863">Zinc-finger</keyword>
<feature type="compositionally biased region" description="Polar residues" evidence="13">
    <location>
        <begin position="134"/>
        <end position="170"/>
    </location>
</feature>
<evidence type="ECO:0000256" key="1">
    <source>
        <dbReference type="ARBA" id="ARBA00004123"/>
    </source>
</evidence>
<feature type="region of interest" description="Disordered" evidence="13">
    <location>
        <begin position="1092"/>
        <end position="1135"/>
    </location>
</feature>
<reference evidence="16" key="1">
    <citation type="submission" date="2025-08" db="UniProtKB">
        <authorList>
            <consortium name="RefSeq"/>
        </authorList>
    </citation>
    <scope>IDENTIFICATION</scope>
    <source>
        <tissue evidence="16">Gonad</tissue>
    </source>
</reference>
<dbReference type="GO" id="GO:0008270">
    <property type="term" value="F:zinc ion binding"/>
    <property type="evidence" value="ECO:0007669"/>
    <property type="project" value="UniProtKB-KW"/>
</dbReference>
<dbReference type="GO" id="GO:0048646">
    <property type="term" value="P:anatomical structure formation involved in morphogenesis"/>
    <property type="evidence" value="ECO:0007669"/>
    <property type="project" value="UniProtKB-ARBA"/>
</dbReference>
<evidence type="ECO:0000256" key="4">
    <source>
        <dbReference type="ARBA" id="ARBA00022737"/>
    </source>
</evidence>